<dbReference type="AlphaFoldDB" id="A0A7W8C2P9"/>
<evidence type="ECO:0000313" key="2">
    <source>
        <dbReference type="Proteomes" id="UP000539075"/>
    </source>
</evidence>
<gene>
    <name evidence="1" type="ORF">HNQ38_002620</name>
</gene>
<reference evidence="1 2" key="1">
    <citation type="submission" date="2020-08" db="EMBL/GenBank/DDBJ databases">
        <title>Genomic Encyclopedia of Type Strains, Phase IV (KMG-IV): sequencing the most valuable type-strain genomes for metagenomic binning, comparative biology and taxonomic classification.</title>
        <authorList>
            <person name="Goeker M."/>
        </authorList>
    </citation>
    <scope>NUCLEOTIDE SEQUENCE [LARGE SCALE GENOMIC DNA]</scope>
    <source>
        <strain evidence="1 2">DSM 11275</strain>
    </source>
</reference>
<sequence length="94" mass="10728">MPLLCGDYPLLPLFFGVSKIPARAILKKIRSCTGIAPKEMAKYIHGCGRACQSHSCCAKKRNFIRVAYRAEMLSTKENAHVHFGLRRSRIYWFP</sequence>
<comment type="caution">
    <text evidence="1">The sequence shown here is derived from an EMBL/GenBank/DDBJ whole genome shotgun (WGS) entry which is preliminary data.</text>
</comment>
<accession>A0A7W8C2P9</accession>
<organism evidence="1 2">
    <name type="scientific">Desulfovibrio intestinalis</name>
    <dbReference type="NCBI Taxonomy" id="58621"/>
    <lineage>
        <taxon>Bacteria</taxon>
        <taxon>Pseudomonadati</taxon>
        <taxon>Thermodesulfobacteriota</taxon>
        <taxon>Desulfovibrionia</taxon>
        <taxon>Desulfovibrionales</taxon>
        <taxon>Desulfovibrionaceae</taxon>
        <taxon>Desulfovibrio</taxon>
    </lineage>
</organism>
<dbReference type="EMBL" id="JACHGO010000008">
    <property type="protein sequence ID" value="MBB5144505.1"/>
    <property type="molecule type" value="Genomic_DNA"/>
</dbReference>
<dbReference type="Proteomes" id="UP000539075">
    <property type="component" value="Unassembled WGS sequence"/>
</dbReference>
<protein>
    <submittedName>
        <fullName evidence="1">Uncharacterized protein</fullName>
    </submittedName>
</protein>
<evidence type="ECO:0000313" key="1">
    <source>
        <dbReference type="EMBL" id="MBB5144505.1"/>
    </source>
</evidence>
<name>A0A7W8C2P9_9BACT</name>
<dbReference type="RefSeq" id="WP_183721581.1">
    <property type="nucleotide sequence ID" value="NZ_JACHGO010000008.1"/>
</dbReference>
<keyword evidence="2" id="KW-1185">Reference proteome</keyword>
<proteinExistence type="predicted"/>